<keyword evidence="4" id="KW-1185">Reference proteome</keyword>
<evidence type="ECO:0000313" key="4">
    <source>
        <dbReference type="Proteomes" id="UP001195483"/>
    </source>
</evidence>
<dbReference type="GO" id="GO:0003676">
    <property type="term" value="F:nucleic acid binding"/>
    <property type="evidence" value="ECO:0007669"/>
    <property type="project" value="InterPro"/>
</dbReference>
<organism evidence="3 4">
    <name type="scientific">Potamilus streckersoni</name>
    <dbReference type="NCBI Taxonomy" id="2493646"/>
    <lineage>
        <taxon>Eukaryota</taxon>
        <taxon>Metazoa</taxon>
        <taxon>Spiralia</taxon>
        <taxon>Lophotrochozoa</taxon>
        <taxon>Mollusca</taxon>
        <taxon>Bivalvia</taxon>
        <taxon>Autobranchia</taxon>
        <taxon>Heteroconchia</taxon>
        <taxon>Palaeoheterodonta</taxon>
        <taxon>Unionida</taxon>
        <taxon>Unionoidea</taxon>
        <taxon>Unionidae</taxon>
        <taxon>Ambleminae</taxon>
        <taxon>Lampsilini</taxon>
        <taxon>Potamilus</taxon>
    </lineage>
</organism>
<comment type="caution">
    <text evidence="3">The sequence shown here is derived from an EMBL/GenBank/DDBJ whole genome shotgun (WGS) entry which is preliminary data.</text>
</comment>
<gene>
    <name evidence="3" type="ORF">CHS0354_036766</name>
</gene>
<dbReference type="Proteomes" id="UP001195483">
    <property type="component" value="Unassembled WGS sequence"/>
</dbReference>
<evidence type="ECO:0000259" key="2">
    <source>
        <dbReference type="SMART" id="SM00343"/>
    </source>
</evidence>
<sequence length="224" mass="25553">MDLTHLFTLARSMELFDRQSTEIEKSERENANAIAKQRTPSLRRNKMHFMEKAKGSNKQQYRNQTCRNCGGEYPHKDWQCPTQRRQCNFCKKKTHFAKVCRSRLKAESKVNQVESQQEIGSQERGSTSDSSDEEYIFGLRTQIKEYVLAALVLVKLSPLYQTDLNMLAEGTPYLWEAGQVALNVDDVKSRRTSCGRDWSTGVEIGFDEIRGALVRTVDTGSNGG</sequence>
<accession>A0AAE0S5K0</accession>
<feature type="region of interest" description="Disordered" evidence="1">
    <location>
        <begin position="111"/>
        <end position="131"/>
    </location>
</feature>
<dbReference type="SMART" id="SM00343">
    <property type="entry name" value="ZnF_C2HC"/>
    <property type="match status" value="2"/>
</dbReference>
<name>A0AAE0S5K0_9BIVA</name>
<dbReference type="InterPro" id="IPR001878">
    <property type="entry name" value="Znf_CCHC"/>
</dbReference>
<dbReference type="GO" id="GO:0008270">
    <property type="term" value="F:zinc ion binding"/>
    <property type="evidence" value="ECO:0007669"/>
    <property type="project" value="InterPro"/>
</dbReference>
<feature type="domain" description="CCHC-type" evidence="2">
    <location>
        <begin position="86"/>
        <end position="102"/>
    </location>
</feature>
<reference evidence="3" key="3">
    <citation type="submission" date="2023-05" db="EMBL/GenBank/DDBJ databases">
        <authorList>
            <person name="Smith C.H."/>
        </authorList>
    </citation>
    <scope>NUCLEOTIDE SEQUENCE</scope>
    <source>
        <strain evidence="3">CHS0354</strain>
        <tissue evidence="3">Mantle</tissue>
    </source>
</reference>
<evidence type="ECO:0000313" key="3">
    <source>
        <dbReference type="EMBL" id="KAK3585579.1"/>
    </source>
</evidence>
<reference evidence="3" key="1">
    <citation type="journal article" date="2021" name="Genome Biol. Evol.">
        <title>A High-Quality Reference Genome for a Parasitic Bivalve with Doubly Uniparental Inheritance (Bivalvia: Unionida).</title>
        <authorList>
            <person name="Smith C.H."/>
        </authorList>
    </citation>
    <scope>NUCLEOTIDE SEQUENCE</scope>
    <source>
        <strain evidence="3">CHS0354</strain>
    </source>
</reference>
<evidence type="ECO:0000256" key="1">
    <source>
        <dbReference type="SAM" id="MobiDB-lite"/>
    </source>
</evidence>
<dbReference type="Gene3D" id="4.10.60.10">
    <property type="entry name" value="Zinc finger, CCHC-type"/>
    <property type="match status" value="1"/>
</dbReference>
<dbReference type="AlphaFoldDB" id="A0AAE0S5K0"/>
<protein>
    <recommendedName>
        <fullName evidence="2">CCHC-type domain-containing protein</fullName>
    </recommendedName>
</protein>
<feature type="domain" description="CCHC-type" evidence="2">
    <location>
        <begin position="65"/>
        <end position="82"/>
    </location>
</feature>
<proteinExistence type="predicted"/>
<feature type="compositionally biased region" description="Polar residues" evidence="1">
    <location>
        <begin position="111"/>
        <end position="129"/>
    </location>
</feature>
<dbReference type="EMBL" id="JAEAOA010002152">
    <property type="protein sequence ID" value="KAK3585579.1"/>
    <property type="molecule type" value="Genomic_DNA"/>
</dbReference>
<reference evidence="3" key="2">
    <citation type="journal article" date="2021" name="Genome Biol. Evol.">
        <title>Developing a high-quality reference genome for a parasitic bivalve with doubly uniparental inheritance (Bivalvia: Unionida).</title>
        <authorList>
            <person name="Smith C.H."/>
        </authorList>
    </citation>
    <scope>NUCLEOTIDE SEQUENCE</scope>
    <source>
        <strain evidence="3">CHS0354</strain>
        <tissue evidence="3">Mantle</tissue>
    </source>
</reference>